<dbReference type="Gene3D" id="3.40.50.1820">
    <property type="entry name" value="alpha/beta hydrolase"/>
    <property type="match status" value="1"/>
</dbReference>
<accession>A0ABU5CNR6</accession>
<dbReference type="PANTHER" id="PTHR47381:SF3">
    <property type="entry name" value="ALPHA_BETA-HYDROLASES SUPERFAMILY PROTEIN"/>
    <property type="match status" value="1"/>
</dbReference>
<evidence type="ECO:0000259" key="1">
    <source>
        <dbReference type="Pfam" id="PF00326"/>
    </source>
</evidence>
<reference evidence="2 3" key="1">
    <citation type="submission" date="2023-10" db="EMBL/GenBank/DDBJ databases">
        <title>Virgibacillus soli CC-YMP-6 genome.</title>
        <authorList>
            <person name="Miliotis G."/>
            <person name="Sengupta P."/>
            <person name="Hameed A."/>
            <person name="Chuvochina M."/>
            <person name="Mcdonagh F."/>
            <person name="Simpson A.C."/>
            <person name="Singh N.K."/>
            <person name="Rekha P.D."/>
            <person name="Raman K."/>
            <person name="Hugenholtz P."/>
            <person name="Venkateswaran K."/>
        </authorList>
    </citation>
    <scope>NUCLEOTIDE SEQUENCE [LARGE SCALE GENOMIC DNA]</scope>
    <source>
        <strain evidence="2 3">CC-YMP-6</strain>
    </source>
</reference>
<dbReference type="EMBL" id="JAWDIQ010000001">
    <property type="protein sequence ID" value="MDY0407870.1"/>
    <property type="molecule type" value="Genomic_DNA"/>
</dbReference>
<dbReference type="SUPFAM" id="SSF53474">
    <property type="entry name" value="alpha/beta-Hydrolases"/>
    <property type="match status" value="1"/>
</dbReference>
<dbReference type="PANTHER" id="PTHR47381">
    <property type="entry name" value="ALPHA/BETA-HYDROLASES SUPERFAMILY PROTEIN"/>
    <property type="match status" value="1"/>
</dbReference>
<name>A0ABU5CNR6_9BACI</name>
<protein>
    <submittedName>
        <fullName evidence="2">Prolyl oligopeptidase family serine peptidase</fullName>
    </submittedName>
</protein>
<comment type="caution">
    <text evidence="2">The sequence shown here is derived from an EMBL/GenBank/DDBJ whole genome shotgun (WGS) entry which is preliminary data.</text>
</comment>
<proteinExistence type="predicted"/>
<dbReference type="InterPro" id="IPR001375">
    <property type="entry name" value="Peptidase_S9_cat"/>
</dbReference>
<evidence type="ECO:0000313" key="2">
    <source>
        <dbReference type="EMBL" id="MDY0407870.1"/>
    </source>
</evidence>
<organism evidence="2 3">
    <name type="scientific">Paracerasibacillus soli</name>
    <dbReference type="NCBI Taxonomy" id="480284"/>
    <lineage>
        <taxon>Bacteria</taxon>
        <taxon>Bacillati</taxon>
        <taxon>Bacillota</taxon>
        <taxon>Bacilli</taxon>
        <taxon>Bacillales</taxon>
        <taxon>Bacillaceae</taxon>
        <taxon>Paracerasibacillus</taxon>
    </lineage>
</organism>
<keyword evidence="3" id="KW-1185">Reference proteome</keyword>
<dbReference type="Pfam" id="PF00326">
    <property type="entry name" value="Peptidase_S9"/>
    <property type="match status" value="1"/>
</dbReference>
<feature type="domain" description="Peptidase S9 prolyl oligopeptidase catalytic" evidence="1">
    <location>
        <begin position="93"/>
        <end position="240"/>
    </location>
</feature>
<dbReference type="InterPro" id="IPR029058">
    <property type="entry name" value="AB_hydrolase_fold"/>
</dbReference>
<gene>
    <name evidence="2" type="ORF">RWD45_03655</name>
</gene>
<evidence type="ECO:0000313" key="3">
    <source>
        <dbReference type="Proteomes" id="UP001275315"/>
    </source>
</evidence>
<dbReference type="Proteomes" id="UP001275315">
    <property type="component" value="Unassembled WGS sequence"/>
</dbReference>
<sequence length="254" mass="28990">MIGIQKKWMGNIPVLDVCSVENQQEVLPVIIYFHGFTSAKEHNLPLAFLLAEKGFRVLLPDSILHGEREGHEKSVSEKQIAFWDIVIQNVADLNVIKEDLEKSGLLIENRIGIAGTSMGGITTSAALTKYDWIKVAAVLMGSPKLSTYAEVLLKHYETSNEWNITEDKIQQLFQQIDEIDLSKHPEALENRPLLFWHGNADAVVPFEHAYSFFTEVQNTYDNKEHIHFLKEKGVGHKVTRFAILETVKWFDKYL</sequence>
<dbReference type="RefSeq" id="WP_320378651.1">
    <property type="nucleotide sequence ID" value="NZ_JAWDIQ010000001.1"/>
</dbReference>